<organism evidence="1">
    <name type="scientific">Sinorhizobium medicae</name>
    <dbReference type="NCBI Taxonomy" id="110321"/>
    <lineage>
        <taxon>Bacteria</taxon>
        <taxon>Pseudomonadati</taxon>
        <taxon>Pseudomonadota</taxon>
        <taxon>Alphaproteobacteria</taxon>
        <taxon>Hyphomicrobiales</taxon>
        <taxon>Rhizobiaceae</taxon>
        <taxon>Sinorhizobium/Ensifer group</taxon>
        <taxon>Sinorhizobium</taxon>
    </lineage>
</organism>
<name>A0A508WQ49_9HYPH</name>
<evidence type="ECO:0000313" key="1">
    <source>
        <dbReference type="EMBL" id="VTZ59373.1"/>
    </source>
</evidence>
<dbReference type="EMBL" id="CABFNB010000009">
    <property type="protein sequence ID" value="VTZ59373.1"/>
    <property type="molecule type" value="Genomic_DNA"/>
</dbReference>
<accession>A0A508WQ49</accession>
<reference evidence="1" key="1">
    <citation type="submission" date="2019-06" db="EMBL/GenBank/DDBJ databases">
        <authorList>
            <person name="Le Quere A."/>
            <person name="Colella S."/>
        </authorList>
    </citation>
    <scope>NUCLEOTIDE SEQUENCE</scope>
    <source>
        <strain evidence="1">EmedicaeMD41</strain>
    </source>
</reference>
<proteinExistence type="predicted"/>
<gene>
    <name evidence="1" type="ORF">EMEDMD4_1060055</name>
</gene>
<sequence length="63" mass="6626">MDDRRHRVAEKIYQGSAPTTNRSTLGISAIPATGIEGTAESGQGDEPGARYAGCALELKIVTH</sequence>
<protein>
    <submittedName>
        <fullName evidence="1">Uncharacterized protein</fullName>
    </submittedName>
</protein>
<dbReference type="Proteomes" id="UP000507954">
    <property type="component" value="Unassembled WGS sequence"/>
</dbReference>
<dbReference type="AlphaFoldDB" id="A0A508WQ49"/>